<dbReference type="EMBL" id="JACIFZ010000002">
    <property type="protein sequence ID" value="MBB4222234.1"/>
    <property type="molecule type" value="Genomic_DNA"/>
</dbReference>
<reference evidence="2 3" key="1">
    <citation type="submission" date="2020-08" db="EMBL/GenBank/DDBJ databases">
        <title>Genomic Encyclopedia of Type Strains, Phase IV (KMG-V): Genome sequencing to study the core and pangenomes of soil and plant-associated prokaryotes.</title>
        <authorList>
            <person name="Whitman W."/>
        </authorList>
    </citation>
    <scope>NUCLEOTIDE SEQUENCE [LARGE SCALE GENOMIC DNA]</scope>
    <source>
        <strain evidence="2 3">34/80</strain>
    </source>
</reference>
<dbReference type="InterPro" id="IPR006531">
    <property type="entry name" value="Gp5/Vgr_OB"/>
</dbReference>
<dbReference type="InterPro" id="IPR037026">
    <property type="entry name" value="Vgr_OB-fold_dom_sf"/>
</dbReference>
<evidence type="ECO:0000313" key="3">
    <source>
        <dbReference type="Proteomes" id="UP000524450"/>
    </source>
</evidence>
<feature type="domain" description="Gp5/Type VI secretion system Vgr protein OB-fold" evidence="1">
    <location>
        <begin position="24"/>
        <end position="83"/>
    </location>
</feature>
<dbReference type="Pfam" id="PF04717">
    <property type="entry name" value="Phage_base_V"/>
    <property type="match status" value="1"/>
</dbReference>
<evidence type="ECO:0000313" key="2">
    <source>
        <dbReference type="EMBL" id="MBB4222234.1"/>
    </source>
</evidence>
<proteinExistence type="predicted"/>
<dbReference type="Proteomes" id="UP000524450">
    <property type="component" value="Unassembled WGS sequence"/>
</dbReference>
<accession>A0A840FPE6</accession>
<gene>
    <name evidence="2" type="ORF">GGD71_002994</name>
</gene>
<dbReference type="InterPro" id="IPR013046">
    <property type="entry name" value="GpV/Gp45"/>
</dbReference>
<comment type="caution">
    <text evidence="2">The sequence shown here is derived from an EMBL/GenBank/DDBJ whole genome shotgun (WGS) entry which is preliminary data.</text>
</comment>
<name>A0A840FPE6_9BURK</name>
<sequence>MPGPTESPQLFADLQRQMANVVRMGTITDVDHTATPPLVRVRLTEKGSTDWRPYVELRAGKTGTWNPPTVGECVLFLSPNGMTEGG</sequence>
<feature type="non-terminal residue" evidence="2">
    <location>
        <position position="86"/>
    </location>
</feature>
<dbReference type="RefSeq" id="WP_184638691.1">
    <property type="nucleotide sequence ID" value="NZ_JACIFZ010000002.1"/>
</dbReference>
<organism evidence="2 3">
    <name type="scientific">Variovorax guangxiensis</name>
    <dbReference type="NCBI Taxonomy" id="1775474"/>
    <lineage>
        <taxon>Bacteria</taxon>
        <taxon>Pseudomonadati</taxon>
        <taxon>Pseudomonadota</taxon>
        <taxon>Betaproteobacteria</taxon>
        <taxon>Burkholderiales</taxon>
        <taxon>Comamonadaceae</taxon>
        <taxon>Variovorax</taxon>
    </lineage>
</organism>
<dbReference type="AlphaFoldDB" id="A0A840FPE6"/>
<dbReference type="Gene3D" id="2.40.50.230">
    <property type="entry name" value="Gp5 N-terminal domain"/>
    <property type="match status" value="1"/>
</dbReference>
<dbReference type="NCBIfam" id="TIGR01644">
    <property type="entry name" value="phage_P2_V"/>
    <property type="match status" value="1"/>
</dbReference>
<protein>
    <submittedName>
        <fullName evidence="2">Phage baseplate assembly protein V</fullName>
    </submittedName>
</protein>
<evidence type="ECO:0000259" key="1">
    <source>
        <dbReference type="Pfam" id="PF04717"/>
    </source>
</evidence>